<dbReference type="RefSeq" id="WP_092648822.1">
    <property type="nucleotide sequence ID" value="NZ_LT629792.1"/>
</dbReference>
<accession>A0ABY0VAD5</accession>
<dbReference type="Pfam" id="PF05977">
    <property type="entry name" value="MFS_3"/>
    <property type="match status" value="1"/>
</dbReference>
<feature type="transmembrane region" description="Helical" evidence="7">
    <location>
        <begin position="172"/>
        <end position="192"/>
    </location>
</feature>
<keyword evidence="3" id="KW-1003">Cell membrane</keyword>
<keyword evidence="6 7" id="KW-0472">Membrane</keyword>
<organism evidence="9 10">
    <name type="scientific">Schaalia radingae</name>
    <dbReference type="NCBI Taxonomy" id="131110"/>
    <lineage>
        <taxon>Bacteria</taxon>
        <taxon>Bacillati</taxon>
        <taxon>Actinomycetota</taxon>
        <taxon>Actinomycetes</taxon>
        <taxon>Actinomycetales</taxon>
        <taxon>Actinomycetaceae</taxon>
        <taxon>Schaalia</taxon>
    </lineage>
</organism>
<feature type="transmembrane region" description="Helical" evidence="7">
    <location>
        <begin position="345"/>
        <end position="367"/>
    </location>
</feature>
<evidence type="ECO:0000313" key="10">
    <source>
        <dbReference type="Proteomes" id="UP000198976"/>
    </source>
</evidence>
<feature type="transmembrane region" description="Helical" evidence="7">
    <location>
        <begin position="223"/>
        <end position="240"/>
    </location>
</feature>
<keyword evidence="10" id="KW-1185">Reference proteome</keyword>
<feature type="transmembrane region" description="Helical" evidence="7">
    <location>
        <begin position="50"/>
        <end position="72"/>
    </location>
</feature>
<keyword evidence="2" id="KW-0813">Transport</keyword>
<keyword evidence="5 7" id="KW-1133">Transmembrane helix</keyword>
<feature type="transmembrane region" description="Helical" evidence="7">
    <location>
        <begin position="12"/>
        <end position="30"/>
    </location>
</feature>
<dbReference type="Gene3D" id="1.20.1250.20">
    <property type="entry name" value="MFS general substrate transporter like domains"/>
    <property type="match status" value="1"/>
</dbReference>
<evidence type="ECO:0000256" key="3">
    <source>
        <dbReference type="ARBA" id="ARBA00022475"/>
    </source>
</evidence>
<feature type="transmembrane region" description="Helical" evidence="7">
    <location>
        <begin position="311"/>
        <end position="333"/>
    </location>
</feature>
<evidence type="ECO:0000256" key="7">
    <source>
        <dbReference type="SAM" id="Phobius"/>
    </source>
</evidence>
<evidence type="ECO:0000256" key="5">
    <source>
        <dbReference type="ARBA" id="ARBA00022989"/>
    </source>
</evidence>
<keyword evidence="4 7" id="KW-0812">Transmembrane</keyword>
<evidence type="ECO:0000256" key="6">
    <source>
        <dbReference type="ARBA" id="ARBA00023136"/>
    </source>
</evidence>
<dbReference type="PANTHER" id="PTHR23513:SF11">
    <property type="entry name" value="STAPHYLOFERRIN A TRANSPORTER"/>
    <property type="match status" value="1"/>
</dbReference>
<dbReference type="InterPro" id="IPR020846">
    <property type="entry name" value="MFS_dom"/>
</dbReference>
<feature type="transmembrane region" description="Helical" evidence="7">
    <location>
        <begin position="285"/>
        <end position="305"/>
    </location>
</feature>
<feature type="transmembrane region" description="Helical" evidence="7">
    <location>
        <begin position="373"/>
        <end position="397"/>
    </location>
</feature>
<dbReference type="InterPro" id="IPR036259">
    <property type="entry name" value="MFS_trans_sf"/>
</dbReference>
<evidence type="ECO:0000256" key="4">
    <source>
        <dbReference type="ARBA" id="ARBA00022692"/>
    </source>
</evidence>
<dbReference type="PANTHER" id="PTHR23513">
    <property type="entry name" value="INTEGRAL MEMBRANE EFFLUX PROTEIN-RELATED"/>
    <property type="match status" value="1"/>
</dbReference>
<feature type="domain" description="Major facilitator superfamily (MFS) profile" evidence="8">
    <location>
        <begin position="1"/>
        <end position="402"/>
    </location>
</feature>
<reference evidence="9 10" key="1">
    <citation type="submission" date="2016-10" db="EMBL/GenBank/DDBJ databases">
        <authorList>
            <person name="Varghese N."/>
            <person name="Submissions S."/>
        </authorList>
    </citation>
    <scope>NUCLEOTIDE SEQUENCE [LARGE SCALE GENOMIC DNA]</scope>
    <source>
        <strain evidence="9 10">DSM 9169</strain>
    </source>
</reference>
<dbReference type="InterPro" id="IPR010290">
    <property type="entry name" value="TM_effector"/>
</dbReference>
<evidence type="ECO:0000256" key="1">
    <source>
        <dbReference type="ARBA" id="ARBA00004651"/>
    </source>
</evidence>
<evidence type="ECO:0000256" key="2">
    <source>
        <dbReference type="ARBA" id="ARBA00022448"/>
    </source>
</evidence>
<feature type="transmembrane region" description="Helical" evidence="7">
    <location>
        <begin position="84"/>
        <end position="107"/>
    </location>
</feature>
<dbReference type="PROSITE" id="PS50850">
    <property type="entry name" value="MFS"/>
    <property type="match status" value="1"/>
</dbReference>
<evidence type="ECO:0000259" key="8">
    <source>
        <dbReference type="PROSITE" id="PS50850"/>
    </source>
</evidence>
<dbReference type="Proteomes" id="UP000198976">
    <property type="component" value="Chromosome I"/>
</dbReference>
<feature type="transmembrane region" description="Helical" evidence="7">
    <location>
        <begin position="260"/>
        <end position="278"/>
    </location>
</feature>
<gene>
    <name evidence="9" type="ORF">SAMN04489714_1728</name>
</gene>
<protein>
    <submittedName>
        <fullName evidence="9">Predicted arabinose efflux permease, MFS family</fullName>
    </submittedName>
</protein>
<proteinExistence type="predicted"/>
<comment type="subcellular location">
    <subcellularLocation>
        <location evidence="1">Cell membrane</location>
        <topology evidence="1">Multi-pass membrane protein</topology>
    </subcellularLocation>
</comment>
<name>A0ABY0VAD5_9ACTO</name>
<sequence>MSRTFHSLRYTNFRYWFIGNIIASTGTWMQRVAQDWLVLTVLTDNEGFQVGVVTALQFIPLLVLSPWAGVLADRLNRRHLIQAMQVLTAALGLILGALVLTGTAQLWHVYVLALIGGIGSTLDSPARQAFVSELVPAESLPNAVGLNSTAFNSARLIGPALSGLVIDWVGPGWVFIINGALFAAPVIALALMRTDELNAQRHVKREKGQIREGLAYVRSRPDIILILIVVSVVSALGMNFQMTSAMMATEVYHRQAGDYGILGSFMAIGALTGALIAARRRVPRLRLIVLAAAAFGLVEIILGLAPNYWSFALISIPTGLAMLTMITAANAAIQISTAEEMRGRVMALYSMIFMGSTPLGAPLIGWIGQQFGARWSILIGGIFSLLIAIAAGVWAIIHWEIRVRLHWSFHPLEAVGPVERARAVQDAAEATRRASEGG</sequence>
<evidence type="ECO:0000313" key="9">
    <source>
        <dbReference type="EMBL" id="SDU03011.1"/>
    </source>
</evidence>
<dbReference type="SUPFAM" id="SSF103473">
    <property type="entry name" value="MFS general substrate transporter"/>
    <property type="match status" value="1"/>
</dbReference>
<dbReference type="EMBL" id="LT629792">
    <property type="protein sequence ID" value="SDU03011.1"/>
    <property type="molecule type" value="Genomic_DNA"/>
</dbReference>
<dbReference type="CDD" id="cd06173">
    <property type="entry name" value="MFS_MefA_like"/>
    <property type="match status" value="1"/>
</dbReference>